<protein>
    <submittedName>
        <fullName evidence="2">DUF2512 family protein</fullName>
    </submittedName>
</protein>
<keyword evidence="1" id="KW-0812">Transmembrane</keyword>
<accession>A0ABU5CV89</accession>
<feature type="transmembrane region" description="Helical" evidence="1">
    <location>
        <begin position="7"/>
        <end position="27"/>
    </location>
</feature>
<dbReference type="InterPro" id="IPR019649">
    <property type="entry name" value="DUF2512"/>
</dbReference>
<organism evidence="2 3">
    <name type="scientific">Paracerasibacillus soli</name>
    <dbReference type="NCBI Taxonomy" id="480284"/>
    <lineage>
        <taxon>Bacteria</taxon>
        <taxon>Bacillati</taxon>
        <taxon>Bacillota</taxon>
        <taxon>Bacilli</taxon>
        <taxon>Bacillales</taxon>
        <taxon>Bacillaceae</taxon>
        <taxon>Paracerasibacillus</taxon>
    </lineage>
</organism>
<dbReference type="EMBL" id="JAWDIQ010000003">
    <property type="protein sequence ID" value="MDY0410299.1"/>
    <property type="molecule type" value="Genomic_DNA"/>
</dbReference>
<dbReference type="Pfam" id="PF10710">
    <property type="entry name" value="DUF2512"/>
    <property type="match status" value="1"/>
</dbReference>
<evidence type="ECO:0000313" key="3">
    <source>
        <dbReference type="Proteomes" id="UP001275315"/>
    </source>
</evidence>
<sequence>MDHLKILGIKFAAIFITVLSLFGIFNHASLMSLFWMGVITTVVSYLIGDMIILRRFGNIAATIADFGLVFLTLWFLSATFIGTAHHILPISFLSAFFITCVEMFVHGYIRNHLSETERNDRGTFSQFQNRTWGGT</sequence>
<evidence type="ECO:0000256" key="1">
    <source>
        <dbReference type="SAM" id="Phobius"/>
    </source>
</evidence>
<feature type="transmembrane region" description="Helical" evidence="1">
    <location>
        <begin position="87"/>
        <end position="109"/>
    </location>
</feature>
<name>A0ABU5CV89_9BACI</name>
<feature type="transmembrane region" description="Helical" evidence="1">
    <location>
        <begin position="59"/>
        <end position="81"/>
    </location>
</feature>
<proteinExistence type="predicted"/>
<keyword evidence="1" id="KW-0472">Membrane</keyword>
<dbReference type="Proteomes" id="UP001275315">
    <property type="component" value="Unassembled WGS sequence"/>
</dbReference>
<reference evidence="2 3" key="1">
    <citation type="submission" date="2023-10" db="EMBL/GenBank/DDBJ databases">
        <title>Virgibacillus soli CC-YMP-6 genome.</title>
        <authorList>
            <person name="Miliotis G."/>
            <person name="Sengupta P."/>
            <person name="Hameed A."/>
            <person name="Chuvochina M."/>
            <person name="Mcdonagh F."/>
            <person name="Simpson A.C."/>
            <person name="Singh N.K."/>
            <person name="Rekha P.D."/>
            <person name="Raman K."/>
            <person name="Hugenholtz P."/>
            <person name="Venkateswaran K."/>
        </authorList>
    </citation>
    <scope>NUCLEOTIDE SEQUENCE [LARGE SCALE GENOMIC DNA]</scope>
    <source>
        <strain evidence="2 3">CC-YMP-6</strain>
    </source>
</reference>
<comment type="caution">
    <text evidence="2">The sequence shown here is derived from an EMBL/GenBank/DDBJ whole genome shotgun (WGS) entry which is preliminary data.</text>
</comment>
<keyword evidence="3" id="KW-1185">Reference proteome</keyword>
<keyword evidence="1" id="KW-1133">Transmembrane helix</keyword>
<gene>
    <name evidence="2" type="ORF">RWD45_19290</name>
</gene>
<evidence type="ECO:0000313" key="2">
    <source>
        <dbReference type="EMBL" id="MDY0410299.1"/>
    </source>
</evidence>
<dbReference type="RefSeq" id="WP_320381177.1">
    <property type="nucleotide sequence ID" value="NZ_JAWDIQ010000003.1"/>
</dbReference>
<feature type="transmembrane region" description="Helical" evidence="1">
    <location>
        <begin position="33"/>
        <end position="52"/>
    </location>
</feature>